<dbReference type="STRING" id="7209.A0A1I7VGN1"/>
<keyword evidence="2" id="KW-1185">Reference proteome</keyword>
<organism evidence="2 3">
    <name type="scientific">Loa loa</name>
    <name type="common">Eye worm</name>
    <name type="synonym">Filaria loa</name>
    <dbReference type="NCBI Taxonomy" id="7209"/>
    <lineage>
        <taxon>Eukaryota</taxon>
        <taxon>Metazoa</taxon>
        <taxon>Ecdysozoa</taxon>
        <taxon>Nematoda</taxon>
        <taxon>Chromadorea</taxon>
        <taxon>Rhabditida</taxon>
        <taxon>Spirurina</taxon>
        <taxon>Spiruromorpha</taxon>
        <taxon>Filarioidea</taxon>
        <taxon>Onchocercidae</taxon>
        <taxon>Loa</taxon>
    </lineage>
</organism>
<dbReference type="Proteomes" id="UP000095285">
    <property type="component" value="Unassembled WGS sequence"/>
</dbReference>
<feature type="region of interest" description="Disordered" evidence="1">
    <location>
        <begin position="1"/>
        <end position="134"/>
    </location>
</feature>
<feature type="compositionally biased region" description="Acidic residues" evidence="1">
    <location>
        <begin position="118"/>
        <end position="134"/>
    </location>
</feature>
<dbReference type="AlphaFoldDB" id="A0A1I7VGN1"/>
<dbReference type="WBParaSite" id="EN70_2352">
    <property type="protein sequence ID" value="EN70_2352"/>
    <property type="gene ID" value="EN70_2352"/>
</dbReference>
<sequence length="165" mass="19584">MGVSSLSSLRRYDNDYNSTYERRTSYTPSHYSTSGYASSSYGTLPRYNRSKTPNYMGRERNFVSNREYKSMSRFSTDRESSESDDNAKQRLEKINNRYVRDYQNVSNNHSTNDTKFSEEDDDDDDDEEIEEEFSVDENEFKDVLRDIAKLTEHICQRFKIFIIQI</sequence>
<reference evidence="3" key="2">
    <citation type="submission" date="2016-11" db="UniProtKB">
        <authorList>
            <consortium name="WormBaseParasite"/>
        </authorList>
    </citation>
    <scope>IDENTIFICATION</scope>
</reference>
<proteinExistence type="predicted"/>
<feature type="compositionally biased region" description="Low complexity" evidence="1">
    <location>
        <begin position="29"/>
        <end position="43"/>
    </location>
</feature>
<feature type="compositionally biased region" description="Basic and acidic residues" evidence="1">
    <location>
        <begin position="10"/>
        <end position="24"/>
    </location>
</feature>
<protein>
    <submittedName>
        <fullName evidence="3">t-SNARE coiled-coil homology domain-containing protein</fullName>
    </submittedName>
</protein>
<evidence type="ECO:0000313" key="2">
    <source>
        <dbReference type="Proteomes" id="UP000095285"/>
    </source>
</evidence>
<evidence type="ECO:0000256" key="1">
    <source>
        <dbReference type="SAM" id="MobiDB-lite"/>
    </source>
</evidence>
<evidence type="ECO:0000313" key="3">
    <source>
        <dbReference type="WBParaSite" id="EN70_2352"/>
    </source>
</evidence>
<feature type="compositionally biased region" description="Polar residues" evidence="1">
    <location>
        <begin position="103"/>
        <end position="114"/>
    </location>
</feature>
<name>A0A1I7VGN1_LOALO</name>
<accession>A0A1I7VGN1</accession>
<feature type="compositionally biased region" description="Basic and acidic residues" evidence="1">
    <location>
        <begin position="57"/>
        <end position="100"/>
    </location>
</feature>
<reference evidence="2" key="1">
    <citation type="submission" date="2012-04" db="EMBL/GenBank/DDBJ databases">
        <title>The Genome Sequence of Loa loa.</title>
        <authorList>
            <consortium name="The Broad Institute Genome Sequencing Platform"/>
            <consortium name="Broad Institute Genome Sequencing Center for Infectious Disease"/>
            <person name="Nutman T.B."/>
            <person name="Fink D.L."/>
            <person name="Russ C."/>
            <person name="Young S."/>
            <person name="Zeng Q."/>
            <person name="Gargeya S."/>
            <person name="Alvarado L."/>
            <person name="Berlin A."/>
            <person name="Chapman S.B."/>
            <person name="Chen Z."/>
            <person name="Freedman E."/>
            <person name="Gellesch M."/>
            <person name="Goldberg J."/>
            <person name="Griggs A."/>
            <person name="Gujja S."/>
            <person name="Heilman E.R."/>
            <person name="Heiman D."/>
            <person name="Howarth C."/>
            <person name="Mehta T."/>
            <person name="Neiman D."/>
            <person name="Pearson M."/>
            <person name="Roberts A."/>
            <person name="Saif S."/>
            <person name="Shea T."/>
            <person name="Shenoy N."/>
            <person name="Sisk P."/>
            <person name="Stolte C."/>
            <person name="Sykes S."/>
            <person name="White J."/>
            <person name="Yandava C."/>
            <person name="Haas B."/>
            <person name="Henn M.R."/>
            <person name="Nusbaum C."/>
            <person name="Birren B."/>
        </authorList>
    </citation>
    <scope>NUCLEOTIDE SEQUENCE [LARGE SCALE GENOMIC DNA]</scope>
</reference>